<dbReference type="PANTHER" id="PTHR47331">
    <property type="entry name" value="PHD-TYPE DOMAIN-CONTAINING PROTEIN"/>
    <property type="match status" value="1"/>
</dbReference>
<feature type="region of interest" description="Disordered" evidence="1">
    <location>
        <begin position="1"/>
        <end position="23"/>
    </location>
</feature>
<organism evidence="2 3">
    <name type="scientific">Paramuricea clavata</name>
    <name type="common">Red gorgonian</name>
    <name type="synonym">Violescent sea-whip</name>
    <dbReference type="NCBI Taxonomy" id="317549"/>
    <lineage>
        <taxon>Eukaryota</taxon>
        <taxon>Metazoa</taxon>
        <taxon>Cnidaria</taxon>
        <taxon>Anthozoa</taxon>
        <taxon>Octocorallia</taxon>
        <taxon>Malacalcyonacea</taxon>
        <taxon>Plexauridae</taxon>
        <taxon>Paramuricea</taxon>
    </lineage>
</organism>
<proteinExistence type="predicted"/>
<gene>
    <name evidence="2" type="ORF">PACLA_8A012293</name>
</gene>
<dbReference type="InterPro" id="IPR036397">
    <property type="entry name" value="RNaseH_sf"/>
</dbReference>
<dbReference type="SUPFAM" id="SSF53098">
    <property type="entry name" value="Ribonuclease H-like"/>
    <property type="match status" value="1"/>
</dbReference>
<comment type="caution">
    <text evidence="2">The sequence shown here is derived from an EMBL/GenBank/DDBJ whole genome shotgun (WGS) entry which is preliminary data.</text>
</comment>
<dbReference type="InterPro" id="IPR012337">
    <property type="entry name" value="RNaseH-like_sf"/>
</dbReference>
<dbReference type="GO" id="GO:0003676">
    <property type="term" value="F:nucleic acid binding"/>
    <property type="evidence" value="ECO:0007669"/>
    <property type="project" value="InterPro"/>
</dbReference>
<reference evidence="2" key="1">
    <citation type="submission" date="2020-04" db="EMBL/GenBank/DDBJ databases">
        <authorList>
            <person name="Alioto T."/>
            <person name="Alioto T."/>
            <person name="Gomez Garrido J."/>
        </authorList>
    </citation>
    <scope>NUCLEOTIDE SEQUENCE</scope>
    <source>
        <strain evidence="2">A484AB</strain>
    </source>
</reference>
<sequence>ESSPPERWKHVKGNENPADAGSHGILPKDIINHDLWWSGQHWLKSDPSTWESKLVIPRPLEAVLTSGIREEDLKLKDKREVSMPVNTTNILPRPVIDINRYSSFIRLMRVTAFIRRVVTKKYLFTSTPLTVDELHKAETWWFKKVQSEMFSEVIAVLKKGKQLSNKHYQKSLNPFHDSEEAETQATIANFCSTQGIQWKLSPPTGPHHGSVWENSVKACKYHLKRIVGETKLNFEELTTCLCQIEACLNSRLIAASIDSNDDDGIALLTPGHFLIGRPLESLPDHPDTVNKPMKVLKRWYLCQALVQQFLEKMVYRIFELFATFQQVEP</sequence>
<evidence type="ECO:0000256" key="1">
    <source>
        <dbReference type="SAM" id="MobiDB-lite"/>
    </source>
</evidence>
<evidence type="ECO:0000313" key="2">
    <source>
        <dbReference type="EMBL" id="CAB4009922.1"/>
    </source>
</evidence>
<dbReference type="OrthoDB" id="6431953at2759"/>
<protein>
    <submittedName>
        <fullName evidence="2">Uncharacterized protein LOC110248986</fullName>
    </submittedName>
</protein>
<name>A0A7D9IIY7_PARCT</name>
<accession>A0A7D9IIY7</accession>
<dbReference type="Gene3D" id="3.30.420.10">
    <property type="entry name" value="Ribonuclease H-like superfamily/Ribonuclease H"/>
    <property type="match status" value="1"/>
</dbReference>
<dbReference type="EMBL" id="CACRXK020006617">
    <property type="protein sequence ID" value="CAB4009922.1"/>
    <property type="molecule type" value="Genomic_DNA"/>
</dbReference>
<keyword evidence="3" id="KW-1185">Reference proteome</keyword>
<evidence type="ECO:0000313" key="3">
    <source>
        <dbReference type="Proteomes" id="UP001152795"/>
    </source>
</evidence>
<dbReference type="Proteomes" id="UP001152795">
    <property type="component" value="Unassembled WGS sequence"/>
</dbReference>
<dbReference type="AlphaFoldDB" id="A0A7D9IIY7"/>
<feature type="non-terminal residue" evidence="2">
    <location>
        <position position="1"/>
    </location>
</feature>